<dbReference type="Proteomes" id="UP000425960">
    <property type="component" value="Chromosome"/>
</dbReference>
<proteinExistence type="predicted"/>
<gene>
    <name evidence="1" type="ORF">DSCO28_20560</name>
</gene>
<dbReference type="EMBL" id="AP021876">
    <property type="protein sequence ID" value="BBO81490.1"/>
    <property type="molecule type" value="Genomic_DNA"/>
</dbReference>
<dbReference type="AlphaFoldDB" id="A0A5K7ZQ59"/>
<name>A0A5K7ZQ59_9BACT</name>
<dbReference type="KEGG" id="dov:DSCO28_20560"/>
<reference evidence="1 2" key="1">
    <citation type="submission" date="2019-11" db="EMBL/GenBank/DDBJ databases">
        <title>Comparative genomics of hydrocarbon-degrading Desulfosarcina strains.</title>
        <authorList>
            <person name="Watanabe M."/>
            <person name="Kojima H."/>
            <person name="Fukui M."/>
        </authorList>
    </citation>
    <scope>NUCLEOTIDE SEQUENCE [LARGE SCALE GENOMIC DNA]</scope>
    <source>
        <strain evidence="1 2">28bB2T</strain>
    </source>
</reference>
<sequence>MTISLGRRIILLIRLQLIIVLRFYANAPQPWNIIYQMIFKSQGGKMHKKGKYHIRREGLTLSRGVPIACTLRNLSRMSLQAAPSSAANRYNAIRLKTLIRGKLLLNVRLKIDDSRN</sequence>
<organism evidence="1 2">
    <name type="scientific">Desulfosarcina ovata subsp. sediminis</name>
    <dbReference type="NCBI Taxonomy" id="885957"/>
    <lineage>
        <taxon>Bacteria</taxon>
        <taxon>Pseudomonadati</taxon>
        <taxon>Thermodesulfobacteriota</taxon>
        <taxon>Desulfobacteria</taxon>
        <taxon>Desulfobacterales</taxon>
        <taxon>Desulfosarcinaceae</taxon>
        <taxon>Desulfosarcina</taxon>
    </lineage>
</organism>
<evidence type="ECO:0000313" key="2">
    <source>
        <dbReference type="Proteomes" id="UP000425960"/>
    </source>
</evidence>
<evidence type="ECO:0000313" key="1">
    <source>
        <dbReference type="EMBL" id="BBO81490.1"/>
    </source>
</evidence>
<accession>A0A5K7ZQ59</accession>
<protein>
    <submittedName>
        <fullName evidence="1">Uncharacterized protein</fullName>
    </submittedName>
</protein>